<dbReference type="PROSITE" id="PS00615">
    <property type="entry name" value="C_TYPE_LECTIN_1"/>
    <property type="match status" value="1"/>
</dbReference>
<gene>
    <name evidence="7" type="primary">LOC120052250</name>
</gene>
<evidence type="ECO:0000256" key="1">
    <source>
        <dbReference type="ARBA" id="ARBA00022734"/>
    </source>
</evidence>
<dbReference type="CDD" id="cd03590">
    <property type="entry name" value="CLECT_DC-SIGN_like"/>
    <property type="match status" value="1"/>
</dbReference>
<dbReference type="SUPFAM" id="SSF56436">
    <property type="entry name" value="C-type lectin-like"/>
    <property type="match status" value="1"/>
</dbReference>
<keyword evidence="1" id="KW-0430">Lectin</keyword>
<dbReference type="Pfam" id="PF00041">
    <property type="entry name" value="fn3"/>
    <property type="match status" value="3"/>
</dbReference>
<dbReference type="PANTHER" id="PTHR46708:SF2">
    <property type="entry name" value="FIBRONECTIN TYPE-III DOMAIN-CONTAINING PROTEIN"/>
    <property type="match status" value="1"/>
</dbReference>
<dbReference type="PANTHER" id="PTHR46708">
    <property type="entry name" value="TENASCIN"/>
    <property type="match status" value="1"/>
</dbReference>
<dbReference type="InterPro" id="IPR016186">
    <property type="entry name" value="C-type_lectin-like/link_sf"/>
</dbReference>
<evidence type="ECO:0000313" key="6">
    <source>
        <dbReference type="Proteomes" id="UP000808372"/>
    </source>
</evidence>
<dbReference type="InterPro" id="IPR033989">
    <property type="entry name" value="CD209-like_CTLD"/>
</dbReference>
<dbReference type="KEGG" id="snh:120052250"/>
<dbReference type="GeneID" id="120052250"/>
<evidence type="ECO:0000256" key="3">
    <source>
        <dbReference type="ARBA" id="ARBA00023157"/>
    </source>
</evidence>
<sequence length="429" mass="47858">MLSLDDVLPPPGDIQVLLLTLDSVSLSWSSPQGLTGTQTFRVTWGCDGETSSTRVKGGHYLEISSLKPGEKYQFNMATEGEDGRQSRWVSASLSTVVPPRDLKIDHLEETSFTLHWSKAEGMEKVPQRFLISHCIPGTDPRAANTDHCYKTFSNLQPGTEYTVSVSTVLSNGEQSESVSTTVCTILPAPDQLTVDSVDTTSAIVSWNQPPGLDQTQHHYQISYHCPGTEPHITTTSSHSITLSDLQCVTQYSVTVCTVLENGKQSQLVSTTLTTIHFQWWKRPSRVAAVCVLLAVIIGLWDSWSCPEGWRRFGCRCYYLSTEKKTWNESRQDCLERGADLVIINSEEEQTFINGFKSVSYVWIGLTDSVTEGTWKWVDGNPLTTPRYWWSGEPGGGTYQNCGEIYYISSGQGVWRDLGCSFSQEWICEK</sequence>
<dbReference type="InterPro" id="IPR016187">
    <property type="entry name" value="CTDL_fold"/>
</dbReference>
<protein>
    <submittedName>
        <fullName evidence="7">Fibronectin-like</fullName>
    </submittedName>
</protein>
<dbReference type="SMART" id="SM00034">
    <property type="entry name" value="CLECT"/>
    <property type="match status" value="1"/>
</dbReference>
<dbReference type="InterPro" id="IPR050991">
    <property type="entry name" value="ECM_Regulatory_Proteins"/>
</dbReference>
<feature type="domain" description="Fibronectin type-III" evidence="5">
    <location>
        <begin position="188"/>
        <end position="278"/>
    </location>
</feature>
<name>A0A8U0R370_SALNM</name>
<organism evidence="6 7">
    <name type="scientific">Salvelinus namaycush</name>
    <name type="common">Lake trout</name>
    <name type="synonym">Salmo namaycush</name>
    <dbReference type="NCBI Taxonomy" id="8040"/>
    <lineage>
        <taxon>Eukaryota</taxon>
        <taxon>Metazoa</taxon>
        <taxon>Chordata</taxon>
        <taxon>Craniata</taxon>
        <taxon>Vertebrata</taxon>
        <taxon>Euteleostomi</taxon>
        <taxon>Actinopterygii</taxon>
        <taxon>Neopterygii</taxon>
        <taxon>Teleostei</taxon>
        <taxon>Protacanthopterygii</taxon>
        <taxon>Salmoniformes</taxon>
        <taxon>Salmonidae</taxon>
        <taxon>Salmoninae</taxon>
        <taxon>Salvelinus</taxon>
    </lineage>
</organism>
<dbReference type="PROSITE" id="PS50853">
    <property type="entry name" value="FN3"/>
    <property type="match status" value="2"/>
</dbReference>
<dbReference type="Gene3D" id="2.60.40.10">
    <property type="entry name" value="Immunoglobulins"/>
    <property type="match status" value="3"/>
</dbReference>
<dbReference type="GO" id="GO:0030246">
    <property type="term" value="F:carbohydrate binding"/>
    <property type="evidence" value="ECO:0007669"/>
    <property type="project" value="UniProtKB-KW"/>
</dbReference>
<evidence type="ECO:0000256" key="2">
    <source>
        <dbReference type="ARBA" id="ARBA00022737"/>
    </source>
</evidence>
<feature type="domain" description="Fibronectin type-III" evidence="5">
    <location>
        <begin position="10"/>
        <end position="99"/>
    </location>
</feature>
<accession>A0A8U0R370</accession>
<dbReference type="SMART" id="SM00060">
    <property type="entry name" value="FN3"/>
    <property type="match status" value="3"/>
</dbReference>
<dbReference type="InterPro" id="IPR001304">
    <property type="entry name" value="C-type_lectin-like"/>
</dbReference>
<dbReference type="InterPro" id="IPR003961">
    <property type="entry name" value="FN3_dom"/>
</dbReference>
<dbReference type="Gene3D" id="3.10.100.10">
    <property type="entry name" value="Mannose-Binding Protein A, subunit A"/>
    <property type="match status" value="1"/>
</dbReference>
<reference evidence="7" key="1">
    <citation type="submission" date="2025-08" db="UniProtKB">
        <authorList>
            <consortium name="RefSeq"/>
        </authorList>
    </citation>
    <scope>IDENTIFICATION</scope>
    <source>
        <tissue evidence="7">White muscle</tissue>
    </source>
</reference>
<proteinExistence type="predicted"/>
<keyword evidence="2" id="KW-0677">Repeat</keyword>
<evidence type="ECO:0000313" key="7">
    <source>
        <dbReference type="RefSeq" id="XP_038854998.1"/>
    </source>
</evidence>
<keyword evidence="6" id="KW-1185">Reference proteome</keyword>
<dbReference type="Proteomes" id="UP000808372">
    <property type="component" value="Chromosome 8"/>
</dbReference>
<dbReference type="RefSeq" id="XP_038854998.1">
    <property type="nucleotide sequence ID" value="XM_038999070.1"/>
</dbReference>
<dbReference type="AlphaFoldDB" id="A0A8U0R370"/>
<dbReference type="SUPFAM" id="SSF49265">
    <property type="entry name" value="Fibronectin type III"/>
    <property type="match status" value="2"/>
</dbReference>
<evidence type="ECO:0000259" key="4">
    <source>
        <dbReference type="PROSITE" id="PS50041"/>
    </source>
</evidence>
<feature type="domain" description="C-type lectin" evidence="4">
    <location>
        <begin position="312"/>
        <end position="428"/>
    </location>
</feature>
<dbReference type="InterPro" id="IPR018378">
    <property type="entry name" value="C-type_lectin_CS"/>
</dbReference>
<dbReference type="Pfam" id="PF00059">
    <property type="entry name" value="Lectin_C"/>
    <property type="match status" value="1"/>
</dbReference>
<dbReference type="CDD" id="cd00063">
    <property type="entry name" value="FN3"/>
    <property type="match status" value="3"/>
</dbReference>
<keyword evidence="3" id="KW-1015">Disulfide bond</keyword>
<dbReference type="PROSITE" id="PS50041">
    <property type="entry name" value="C_TYPE_LECTIN_2"/>
    <property type="match status" value="1"/>
</dbReference>
<evidence type="ECO:0000259" key="5">
    <source>
        <dbReference type="PROSITE" id="PS50853"/>
    </source>
</evidence>
<dbReference type="InterPro" id="IPR013783">
    <property type="entry name" value="Ig-like_fold"/>
</dbReference>
<dbReference type="InterPro" id="IPR036116">
    <property type="entry name" value="FN3_sf"/>
</dbReference>